<keyword evidence="2 5" id="KW-0812">Transmembrane</keyword>
<dbReference type="InterPro" id="IPR013525">
    <property type="entry name" value="ABC2_TM"/>
</dbReference>
<feature type="non-terminal residue" evidence="7">
    <location>
        <position position="1"/>
    </location>
</feature>
<dbReference type="Gene3D" id="3.40.1710.10">
    <property type="entry name" value="abc type-2 transporter like domain"/>
    <property type="match status" value="1"/>
</dbReference>
<feature type="non-terminal residue" evidence="7">
    <location>
        <position position="114"/>
    </location>
</feature>
<evidence type="ECO:0000313" key="7">
    <source>
        <dbReference type="EMBL" id="MCW1073511.1"/>
    </source>
</evidence>
<dbReference type="Pfam" id="PF12698">
    <property type="entry name" value="ABC2_membrane_3"/>
    <property type="match status" value="1"/>
</dbReference>
<keyword evidence="4 5" id="KW-0472">Membrane</keyword>
<dbReference type="InterPro" id="IPR017500">
    <property type="entry name" value="Phage_infect_YhgE_N"/>
</dbReference>
<name>A0AAW5TEC4_STRAP</name>
<keyword evidence="3 5" id="KW-1133">Transmembrane helix</keyword>
<dbReference type="PANTHER" id="PTHR43077">
    <property type="entry name" value="TRANSPORT PERMEASE YVFS-RELATED"/>
    <property type="match status" value="1"/>
</dbReference>
<evidence type="ECO:0000256" key="2">
    <source>
        <dbReference type="ARBA" id="ARBA00022692"/>
    </source>
</evidence>
<evidence type="ECO:0000313" key="8">
    <source>
        <dbReference type="Proteomes" id="UP001208853"/>
    </source>
</evidence>
<gene>
    <name evidence="7" type="ORF">OJ930_11080</name>
</gene>
<feature type="transmembrane region" description="Helical" evidence="5">
    <location>
        <begin position="6"/>
        <end position="23"/>
    </location>
</feature>
<comment type="caution">
    <text evidence="7">The sequence shown here is derived from an EMBL/GenBank/DDBJ whole genome shotgun (WGS) entry which is preliminary data.</text>
</comment>
<evidence type="ECO:0000256" key="1">
    <source>
        <dbReference type="ARBA" id="ARBA00004141"/>
    </source>
</evidence>
<evidence type="ECO:0000259" key="6">
    <source>
        <dbReference type="Pfam" id="PF12698"/>
    </source>
</evidence>
<evidence type="ECO:0000256" key="3">
    <source>
        <dbReference type="ARBA" id="ARBA00022989"/>
    </source>
</evidence>
<protein>
    <submittedName>
        <fullName evidence="7">YhgE/Pip family protein</fullName>
    </submittedName>
</protein>
<dbReference type="PANTHER" id="PTHR43077:SF10">
    <property type="entry name" value="TRANSPORT PERMEASE PROTEIN"/>
    <property type="match status" value="1"/>
</dbReference>
<accession>A0AAW5TEC4</accession>
<feature type="domain" description="ABC-2 type transporter transmembrane" evidence="6">
    <location>
        <begin position="9"/>
        <end position="104"/>
    </location>
</feature>
<sequence>PAIVMFGLAIIPMIYALILTGAYDDPLGNLNEIPAAIVNEDRGTQLDGSEVNLGASITAKLLETEERQNFQWQEYSAVEAEQKLASGDIYAVLSIPASFSSDATSIARGPGVAT</sequence>
<dbReference type="EMBL" id="JAPAIK010000254">
    <property type="protein sequence ID" value="MCW1073511.1"/>
    <property type="molecule type" value="Genomic_DNA"/>
</dbReference>
<evidence type="ECO:0000256" key="5">
    <source>
        <dbReference type="SAM" id="Phobius"/>
    </source>
</evidence>
<comment type="subcellular location">
    <subcellularLocation>
        <location evidence="1">Membrane</location>
        <topology evidence="1">Multi-pass membrane protein</topology>
    </subcellularLocation>
</comment>
<dbReference type="GO" id="GO:0140359">
    <property type="term" value="F:ABC-type transporter activity"/>
    <property type="evidence" value="ECO:0007669"/>
    <property type="project" value="InterPro"/>
</dbReference>
<evidence type="ECO:0000256" key="4">
    <source>
        <dbReference type="ARBA" id="ARBA00023136"/>
    </source>
</evidence>
<dbReference type="AlphaFoldDB" id="A0AAW5TEC4"/>
<organism evidence="7 8">
    <name type="scientific">Streptococcus anginosus</name>
    <dbReference type="NCBI Taxonomy" id="1328"/>
    <lineage>
        <taxon>Bacteria</taxon>
        <taxon>Bacillati</taxon>
        <taxon>Bacillota</taxon>
        <taxon>Bacilli</taxon>
        <taxon>Lactobacillales</taxon>
        <taxon>Streptococcaceae</taxon>
        <taxon>Streptococcus</taxon>
        <taxon>Streptococcus anginosus group</taxon>
    </lineage>
</organism>
<dbReference type="Proteomes" id="UP001208853">
    <property type="component" value="Unassembled WGS sequence"/>
</dbReference>
<reference evidence="7" key="1">
    <citation type="submission" date="2022-10" db="EMBL/GenBank/DDBJ databases">
        <title>Comparative genomic study of S. anginosus.</title>
        <authorList>
            <person name="Prasad A."/>
            <person name="Ene A."/>
            <person name="Jablonska S."/>
            <person name="Du J."/>
            <person name="Wolfe A.J."/>
            <person name="Putonti C."/>
        </authorList>
    </citation>
    <scope>NUCLEOTIDE SEQUENCE</scope>
    <source>
        <strain evidence="7">UMB6888</strain>
    </source>
</reference>
<dbReference type="InterPro" id="IPR051328">
    <property type="entry name" value="T7SS_ABC-Transporter"/>
</dbReference>
<dbReference type="NCBIfam" id="TIGR03061">
    <property type="entry name" value="pip_yhgE_Nterm"/>
    <property type="match status" value="1"/>
</dbReference>
<dbReference type="GO" id="GO:0016020">
    <property type="term" value="C:membrane"/>
    <property type="evidence" value="ECO:0007669"/>
    <property type="project" value="UniProtKB-SubCell"/>
</dbReference>
<proteinExistence type="predicted"/>